<dbReference type="SUPFAM" id="SSF55729">
    <property type="entry name" value="Acyl-CoA N-acyltransferases (Nat)"/>
    <property type="match status" value="1"/>
</dbReference>
<dbReference type="Gene3D" id="3.40.50.11190">
    <property type="match status" value="1"/>
</dbReference>
<dbReference type="Pfam" id="PF13302">
    <property type="entry name" value="Acetyltransf_3"/>
    <property type="match status" value="1"/>
</dbReference>
<organism evidence="3 4">
    <name type="scientific">Pontibacter saemangeumensis</name>
    <dbReference type="NCBI Taxonomy" id="1084525"/>
    <lineage>
        <taxon>Bacteria</taxon>
        <taxon>Pseudomonadati</taxon>
        <taxon>Bacteroidota</taxon>
        <taxon>Cytophagia</taxon>
        <taxon>Cytophagales</taxon>
        <taxon>Hymenobacteraceae</taxon>
        <taxon>Pontibacter</taxon>
    </lineage>
</organism>
<reference evidence="4" key="2">
    <citation type="journal article" date="2019" name="Int. J. Syst. Evol. Microbiol.">
        <title>The Global Catalogue of Microorganisms (GCM) 10K type strain sequencing project: providing services to taxonomists for standard genome sequencing and annotation.</title>
        <authorList>
            <consortium name="The Broad Institute Genomics Platform"/>
            <consortium name="The Broad Institute Genome Sequencing Center for Infectious Disease"/>
            <person name="Wu L."/>
            <person name="Ma J."/>
        </authorList>
    </citation>
    <scope>NUCLEOTIDE SEQUENCE [LARGE SCALE GENOMIC DNA]</scope>
    <source>
        <strain evidence="4">JCM 17926</strain>
    </source>
</reference>
<dbReference type="EMBL" id="BAABHC010000007">
    <property type="protein sequence ID" value="GAA4430935.1"/>
    <property type="molecule type" value="Genomic_DNA"/>
</dbReference>
<evidence type="ECO:0000313" key="3">
    <source>
        <dbReference type="EMBL" id="GAA4430935.1"/>
    </source>
</evidence>
<protein>
    <recommendedName>
        <fullName evidence="1">N-acetyltransferase domain-containing protein</fullName>
    </recommendedName>
</protein>
<evidence type="ECO:0000313" key="2">
    <source>
        <dbReference type="EMBL" id="GAA4426764.1"/>
    </source>
</evidence>
<keyword evidence="4" id="KW-1185">Reference proteome</keyword>
<reference evidence="3" key="1">
    <citation type="journal article" date="2014" name="Int. J. Syst. Evol. Microbiol.">
        <title>Complete genome of a new Firmicutes species belonging to the dominant human colonic microbiota ('Ruminococcus bicirculans') reveals two chromosomes and a selective capacity to utilize plant glucans.</title>
        <authorList>
            <consortium name="NISC Comparative Sequencing Program"/>
            <person name="Wegmann U."/>
            <person name="Louis P."/>
            <person name="Goesmann A."/>
            <person name="Henrissat B."/>
            <person name="Duncan S.H."/>
            <person name="Flint H.J."/>
        </authorList>
    </citation>
    <scope>NUCLEOTIDE SEQUENCE</scope>
    <source>
        <strain evidence="3">JCM 17926</strain>
    </source>
</reference>
<dbReference type="InterPro" id="IPR020023">
    <property type="entry name" value="PseG"/>
</dbReference>
<evidence type="ECO:0000313" key="4">
    <source>
        <dbReference type="Proteomes" id="UP001500552"/>
    </source>
</evidence>
<dbReference type="InterPro" id="IPR016181">
    <property type="entry name" value="Acyl_CoA_acyltransferase"/>
</dbReference>
<accession>A0ABP8LLB2</accession>
<proteinExistence type="predicted"/>
<reference evidence="3" key="3">
    <citation type="submission" date="2023-12" db="EMBL/GenBank/DDBJ databases">
        <authorList>
            <person name="Sun Q."/>
            <person name="Inoue M."/>
        </authorList>
    </citation>
    <scope>NUCLEOTIDE SEQUENCE</scope>
    <source>
        <strain evidence="3">JCM 17926</strain>
    </source>
</reference>
<dbReference type="RefSeq" id="WP_345157118.1">
    <property type="nucleotide sequence ID" value="NZ_BAABHC010000004.1"/>
</dbReference>
<sequence length="490" mass="54020">MRKRRVIFRADGNSQIGLGHVVRSLALADLLRGEFECVFAIQAPAKELQQQIRQVCEGVIVLPPCAAAEERYLHELDAYISKEEIVVLDGYHFGTAYQQGVKNKGATLVCIDDIHAYRFVADVVINQAGGVSETAYNHASYTRLCLGPAYALLRPPFLEAANVARDIPDGRMRVLLSLGGADPQNVTLQLAGELSSLSEALQVEVVVGEAYRHQVVLQGWLQHHKNFTLHRNLDARQMCELMRGCAVAVTAASGVAYEYAAIGGLLFIRQTADNQQALYRFLTSSGLARRYEELPEVLSSTSLPAMFREQAAGQRRQLDGQSGERLRRVFRGLSVAAGLRLRKATLDDRILLFEWANDPQVRQNSFNPDPITLERHTQWFHELMADGKTLLYIAEVDGNPAAQIRFSTSGGKASISYMISAAFRGLGLGHLVLLRGVEKLKESLAGIEQVEGLVQQENYASVRSFEKAGFRRGAPDPGHPGALRFVLPLA</sequence>
<dbReference type="Proteomes" id="UP001500552">
    <property type="component" value="Unassembled WGS sequence"/>
</dbReference>
<gene>
    <name evidence="2" type="ORF">GCM10023188_09170</name>
    <name evidence="3" type="ORF">GCM10023188_18050</name>
</gene>
<feature type="domain" description="N-acetyltransferase" evidence="1">
    <location>
        <begin position="339"/>
        <end position="490"/>
    </location>
</feature>
<dbReference type="InterPro" id="IPR000182">
    <property type="entry name" value="GNAT_dom"/>
</dbReference>
<dbReference type="NCBIfam" id="TIGR03590">
    <property type="entry name" value="PseG"/>
    <property type="match status" value="1"/>
</dbReference>
<dbReference type="SUPFAM" id="SSF53756">
    <property type="entry name" value="UDP-Glycosyltransferase/glycogen phosphorylase"/>
    <property type="match status" value="1"/>
</dbReference>
<dbReference type="EMBL" id="BAABHC010000004">
    <property type="protein sequence ID" value="GAA4426764.1"/>
    <property type="molecule type" value="Genomic_DNA"/>
</dbReference>
<dbReference type="Gene3D" id="3.40.630.30">
    <property type="match status" value="1"/>
</dbReference>
<evidence type="ECO:0000259" key="1">
    <source>
        <dbReference type="PROSITE" id="PS51186"/>
    </source>
</evidence>
<name>A0ABP8LLB2_9BACT</name>
<comment type="caution">
    <text evidence="3">The sequence shown here is derived from an EMBL/GenBank/DDBJ whole genome shotgun (WGS) entry which is preliminary data.</text>
</comment>
<dbReference type="Gene3D" id="3.40.50.2000">
    <property type="entry name" value="Glycogen Phosphorylase B"/>
    <property type="match status" value="1"/>
</dbReference>
<dbReference type="PROSITE" id="PS51186">
    <property type="entry name" value="GNAT"/>
    <property type="match status" value="1"/>
</dbReference>